<evidence type="ECO:0000313" key="2">
    <source>
        <dbReference type="Proteomes" id="UP001169242"/>
    </source>
</evidence>
<dbReference type="EMBL" id="JAQIFT010000016">
    <property type="protein sequence ID" value="MDA3730751.1"/>
    <property type="molecule type" value="Genomic_DNA"/>
</dbReference>
<reference evidence="1" key="1">
    <citation type="journal article" date="2023" name="Int. J. Syst. Evol. Microbiol.">
        <title>&lt;i&gt;Holtiella tumoricola&lt;/i&gt; gen. nov. sp. nov., isolated from a human clinical sample.</title>
        <authorList>
            <person name="Allen-Vercoe E."/>
            <person name="Daigneault M.C."/>
            <person name="Vancuren S.J."/>
            <person name="Cochrane K."/>
            <person name="O'Neal L.L."/>
            <person name="Sankaranarayanan K."/>
            <person name="Lawson P.A."/>
        </authorList>
    </citation>
    <scope>NUCLEOTIDE SEQUENCE</scope>
    <source>
        <strain evidence="1">CC70A</strain>
    </source>
</reference>
<organism evidence="1 2">
    <name type="scientific">Holtiella tumoricola</name>
    <dbReference type="NCBI Taxonomy" id="3018743"/>
    <lineage>
        <taxon>Bacteria</taxon>
        <taxon>Bacillati</taxon>
        <taxon>Bacillota</taxon>
        <taxon>Clostridia</taxon>
        <taxon>Lachnospirales</taxon>
        <taxon>Cellulosilyticaceae</taxon>
        <taxon>Holtiella</taxon>
    </lineage>
</organism>
<dbReference type="Proteomes" id="UP001169242">
    <property type="component" value="Unassembled WGS sequence"/>
</dbReference>
<keyword evidence="2" id="KW-1185">Reference proteome</keyword>
<comment type="caution">
    <text evidence="1">The sequence shown here is derived from an EMBL/GenBank/DDBJ whole genome shotgun (WGS) entry which is preliminary data.</text>
</comment>
<accession>A0AA42DL44</accession>
<proteinExistence type="predicted"/>
<protein>
    <submittedName>
        <fullName evidence="1">Protease inhibitor I42 family protein</fullName>
    </submittedName>
</protein>
<name>A0AA42DL44_9FIRM</name>
<dbReference type="RefSeq" id="WP_053984304.1">
    <property type="nucleotide sequence ID" value="NZ_JAQIFT010000016.1"/>
</dbReference>
<gene>
    <name evidence="1" type="ORF">PBV87_04450</name>
</gene>
<sequence length="144" mass="16739">MNTQVQTAIVAWTLLSILNQSEEQTGLFRHTGDKIEEVKYQLLPGYNQATVGQNMKIELDEQVDGRFKWQLNIPQGMKITEEVVNDHNKHVWLIQATRAGRYKIMADYVDKKRMSRIRKRILFEVEVLPCACGSYPDKKQNTTK</sequence>
<evidence type="ECO:0000313" key="1">
    <source>
        <dbReference type="EMBL" id="MDA3730751.1"/>
    </source>
</evidence>
<dbReference type="AlphaFoldDB" id="A0AA42DL44"/>